<keyword evidence="2" id="KW-1185">Reference proteome</keyword>
<dbReference type="AlphaFoldDB" id="A0A0D2G4V4"/>
<dbReference type="VEuPathDB" id="FungiDB:Z518_00848"/>
<protein>
    <submittedName>
        <fullName evidence="1">Uncharacterized protein</fullName>
    </submittedName>
</protein>
<dbReference type="Proteomes" id="UP000053617">
    <property type="component" value="Unassembled WGS sequence"/>
</dbReference>
<accession>A0A0D2G4V4</accession>
<proteinExistence type="predicted"/>
<organism evidence="1 2">
    <name type="scientific">Rhinocladiella mackenziei CBS 650.93</name>
    <dbReference type="NCBI Taxonomy" id="1442369"/>
    <lineage>
        <taxon>Eukaryota</taxon>
        <taxon>Fungi</taxon>
        <taxon>Dikarya</taxon>
        <taxon>Ascomycota</taxon>
        <taxon>Pezizomycotina</taxon>
        <taxon>Eurotiomycetes</taxon>
        <taxon>Chaetothyriomycetidae</taxon>
        <taxon>Chaetothyriales</taxon>
        <taxon>Herpotrichiellaceae</taxon>
        <taxon>Rhinocladiella</taxon>
    </lineage>
</organism>
<dbReference type="STRING" id="1442369.A0A0D2G4V4"/>
<reference evidence="1 2" key="1">
    <citation type="submission" date="2015-01" db="EMBL/GenBank/DDBJ databases">
        <title>The Genome Sequence of Rhinocladiella mackenzie CBS 650.93.</title>
        <authorList>
            <consortium name="The Broad Institute Genomics Platform"/>
            <person name="Cuomo C."/>
            <person name="de Hoog S."/>
            <person name="Gorbushina A."/>
            <person name="Stielow B."/>
            <person name="Teixiera M."/>
            <person name="Abouelleil A."/>
            <person name="Chapman S.B."/>
            <person name="Priest M."/>
            <person name="Young S.K."/>
            <person name="Wortman J."/>
            <person name="Nusbaum C."/>
            <person name="Birren B."/>
        </authorList>
    </citation>
    <scope>NUCLEOTIDE SEQUENCE [LARGE SCALE GENOMIC DNA]</scope>
    <source>
        <strain evidence="1 2">CBS 650.93</strain>
    </source>
</reference>
<dbReference type="EMBL" id="KN847475">
    <property type="protein sequence ID" value="KIX09767.1"/>
    <property type="molecule type" value="Genomic_DNA"/>
</dbReference>
<dbReference type="InterPro" id="IPR052897">
    <property type="entry name" value="Sec-Metab_Biosynth_Hydrolase"/>
</dbReference>
<sequence length="103" mass="10820">MHYESLNQPPPTGLGDDIEAIRKVVIAELNAGPTVNVALLTHSYPSVPGSPAIKSLDKHSRLNASHSNGIVFFLVISGLQIPAGTTPFAWGGSVTSPTMTLED</sequence>
<dbReference type="PANTHER" id="PTHR37017">
    <property type="entry name" value="AB HYDROLASE-1 DOMAIN-CONTAINING PROTEIN-RELATED"/>
    <property type="match status" value="1"/>
</dbReference>
<dbReference type="HOGENOM" id="CLU_2265209_0_0_1"/>
<name>A0A0D2G4V4_9EURO</name>
<gene>
    <name evidence="1" type="ORF">Z518_00848</name>
</gene>
<evidence type="ECO:0000313" key="2">
    <source>
        <dbReference type="Proteomes" id="UP000053617"/>
    </source>
</evidence>
<dbReference type="PANTHER" id="PTHR37017:SF11">
    <property type="entry name" value="ESTERASE_LIPASE_THIOESTERASE DOMAIN-CONTAINING PROTEIN"/>
    <property type="match status" value="1"/>
</dbReference>
<dbReference type="RefSeq" id="XP_013276903.1">
    <property type="nucleotide sequence ID" value="XM_013421449.1"/>
</dbReference>
<dbReference type="OrthoDB" id="408373at2759"/>
<dbReference type="GeneID" id="25288919"/>
<evidence type="ECO:0000313" key="1">
    <source>
        <dbReference type="EMBL" id="KIX09767.1"/>
    </source>
</evidence>